<dbReference type="InterPro" id="IPR022712">
    <property type="entry name" value="Beta_Casp"/>
</dbReference>
<dbReference type="EMBL" id="CP011454">
    <property type="protein sequence ID" value="AMW06414.1"/>
    <property type="molecule type" value="Genomic_DNA"/>
</dbReference>
<dbReference type="Proteomes" id="UP000076404">
    <property type="component" value="Chromosome"/>
</dbReference>
<dbReference type="PANTHER" id="PTHR11203:SF37">
    <property type="entry name" value="INTEGRATOR COMPLEX SUBUNIT 11"/>
    <property type="match status" value="1"/>
</dbReference>
<dbReference type="InterPro" id="IPR036866">
    <property type="entry name" value="RibonucZ/Hydroxyglut_hydro"/>
</dbReference>
<dbReference type="PANTHER" id="PTHR11203">
    <property type="entry name" value="CLEAVAGE AND POLYADENYLATION SPECIFICITY FACTOR FAMILY MEMBER"/>
    <property type="match status" value="1"/>
</dbReference>
<reference evidence="4 5" key="1">
    <citation type="journal article" date="2014" name="Proc. Natl. Acad. Sci. U.S.A.">
        <title>Functional type 2 photosynthetic reaction centers found in the rare bacterial phylum Gemmatimonadetes.</title>
        <authorList>
            <person name="Zeng Y."/>
            <person name="Feng F."/>
            <person name="Medova H."/>
            <person name="Dean J."/>
            <person name="Koblizek M."/>
        </authorList>
    </citation>
    <scope>NUCLEOTIDE SEQUENCE [LARGE SCALE GENOMIC DNA]</scope>
    <source>
        <strain evidence="4 5">AP64</strain>
    </source>
</reference>
<dbReference type="AlphaFoldDB" id="A0A143BPP7"/>
<reference evidence="4 5" key="2">
    <citation type="journal article" date="2016" name="Environ. Microbiol. Rep.">
        <title>Metagenomic evidence for the presence of phototrophic Gemmatimonadetes bacteria in diverse environments.</title>
        <authorList>
            <person name="Zeng Y."/>
            <person name="Baumbach J."/>
            <person name="Barbosa E.G."/>
            <person name="Azevedo V."/>
            <person name="Zhang C."/>
            <person name="Koblizek M."/>
        </authorList>
    </citation>
    <scope>NUCLEOTIDE SEQUENCE [LARGE SCALE GENOMIC DNA]</scope>
    <source>
        <strain evidence="4 5">AP64</strain>
    </source>
</reference>
<dbReference type="KEGG" id="gph:GEMMAAP_19750"/>
<dbReference type="SMART" id="SM00849">
    <property type="entry name" value="Lactamase_B"/>
    <property type="match status" value="1"/>
</dbReference>
<dbReference type="Pfam" id="PF07521">
    <property type="entry name" value="RMMBL"/>
    <property type="match status" value="1"/>
</dbReference>
<proteinExistence type="predicted"/>
<dbReference type="eggNOG" id="COG1236">
    <property type="taxonomic scope" value="Bacteria"/>
</dbReference>
<gene>
    <name evidence="4" type="ORF">GEMMAAP_19750</name>
</gene>
<dbReference type="Pfam" id="PF10996">
    <property type="entry name" value="Beta-Casp"/>
    <property type="match status" value="1"/>
</dbReference>
<evidence type="ECO:0000313" key="5">
    <source>
        <dbReference type="Proteomes" id="UP000076404"/>
    </source>
</evidence>
<keyword evidence="5" id="KW-1185">Reference proteome</keyword>
<dbReference type="OrthoDB" id="9803916at2"/>
<dbReference type="CDD" id="cd16295">
    <property type="entry name" value="TTHA0252-CPSF-like_MBL-fold"/>
    <property type="match status" value="1"/>
</dbReference>
<evidence type="ECO:0000313" key="4">
    <source>
        <dbReference type="EMBL" id="AMW06414.1"/>
    </source>
</evidence>
<dbReference type="InterPro" id="IPR011108">
    <property type="entry name" value="RMMBL"/>
</dbReference>
<feature type="domain" description="Metallo-beta-lactamase" evidence="2">
    <location>
        <begin position="13"/>
        <end position="245"/>
    </location>
</feature>
<keyword evidence="1" id="KW-0378">Hydrolase</keyword>
<dbReference type="GO" id="GO:0016787">
    <property type="term" value="F:hydrolase activity"/>
    <property type="evidence" value="ECO:0007669"/>
    <property type="project" value="UniProtKB-KW"/>
</dbReference>
<dbReference type="InterPro" id="IPR001279">
    <property type="entry name" value="Metallo-B-lactamas"/>
</dbReference>
<dbReference type="SUPFAM" id="SSF56281">
    <property type="entry name" value="Metallo-hydrolase/oxidoreductase"/>
    <property type="match status" value="1"/>
</dbReference>
<name>A0A143BPP7_9BACT</name>
<dbReference type="Gene3D" id="3.40.50.10890">
    <property type="match status" value="1"/>
</dbReference>
<evidence type="ECO:0000259" key="2">
    <source>
        <dbReference type="SMART" id="SM00849"/>
    </source>
</evidence>
<feature type="domain" description="Beta-Casp" evidence="3">
    <location>
        <begin position="250"/>
        <end position="374"/>
    </location>
</feature>
<dbReference type="RefSeq" id="WP_026848918.1">
    <property type="nucleotide sequence ID" value="NZ_CP011454.1"/>
</dbReference>
<organism evidence="4 5">
    <name type="scientific">Gemmatimonas phototrophica</name>
    <dbReference type="NCBI Taxonomy" id="1379270"/>
    <lineage>
        <taxon>Bacteria</taxon>
        <taxon>Pseudomonadati</taxon>
        <taxon>Gemmatimonadota</taxon>
        <taxon>Gemmatimonadia</taxon>
        <taxon>Gemmatimonadales</taxon>
        <taxon>Gemmatimonadaceae</taxon>
        <taxon>Gemmatimonas</taxon>
    </lineage>
</organism>
<dbReference type="GO" id="GO:0004521">
    <property type="term" value="F:RNA endonuclease activity"/>
    <property type="evidence" value="ECO:0007669"/>
    <property type="project" value="TreeGrafter"/>
</dbReference>
<dbReference type="Gene3D" id="3.60.15.10">
    <property type="entry name" value="Ribonuclease Z/Hydroxyacylglutathione hydrolase-like"/>
    <property type="match status" value="1"/>
</dbReference>
<dbReference type="InterPro" id="IPR050698">
    <property type="entry name" value="MBL"/>
</dbReference>
<sequence>MQIEFSGAAQEVTGSCHILRVGKRTVLLDCGLYQGRRSESREKNRRLPVPVEEIDGIILSHAHIDHAGRLPYLVAQGYKGSIWATAATRDLCAIMLADSAHIQEKDADFLARHRNEFIEPLYRMEDATRTQERMVGMPYNKWFEVTDGVRARFTEAGHILGSASVVVEMREGDDFKRLIFSGDVGRMGLPIIRDPAPPHDGADVVICESTYGNRDHDSVEGAREQLARVVRETAARGGRLLIPAFAVGRTQELVYDLHALRRDDKIPNIPIYIDSPLATNATAVFAMHPESYDHNEELVRTAPNLFDFPMVTFTRDVLESKRLNTLRGPMIIIAASGMCESGRILHHLQHGASDSRNTILIVGFQAEHTLGRRIVEERSTLRIFGDDVPLAAQVEVLLGYSAHADRTELQTWLREVRGAGAPDGRDTPTVYLVHGEAEAQQAFATQLRGDNFQVEIPSPGTVVTV</sequence>
<evidence type="ECO:0000259" key="3">
    <source>
        <dbReference type="SMART" id="SM01027"/>
    </source>
</evidence>
<accession>A0A143BPP7</accession>
<evidence type="ECO:0000256" key="1">
    <source>
        <dbReference type="ARBA" id="ARBA00022801"/>
    </source>
</evidence>
<dbReference type="Pfam" id="PF00753">
    <property type="entry name" value="Lactamase_B"/>
    <property type="match status" value="1"/>
</dbReference>
<protein>
    <recommendedName>
        <fullName evidence="6">MBL fold metallo-hydrolase</fullName>
    </recommendedName>
</protein>
<dbReference type="STRING" id="1379270.GEMMAAP_19750"/>
<evidence type="ECO:0008006" key="6">
    <source>
        <dbReference type="Google" id="ProtNLM"/>
    </source>
</evidence>
<dbReference type="SMART" id="SM01027">
    <property type="entry name" value="Beta-Casp"/>
    <property type="match status" value="1"/>
</dbReference>